<organism evidence="1 2">
    <name type="scientific">Artemisia annua</name>
    <name type="common">Sweet wormwood</name>
    <dbReference type="NCBI Taxonomy" id="35608"/>
    <lineage>
        <taxon>Eukaryota</taxon>
        <taxon>Viridiplantae</taxon>
        <taxon>Streptophyta</taxon>
        <taxon>Embryophyta</taxon>
        <taxon>Tracheophyta</taxon>
        <taxon>Spermatophyta</taxon>
        <taxon>Magnoliopsida</taxon>
        <taxon>eudicotyledons</taxon>
        <taxon>Gunneridae</taxon>
        <taxon>Pentapetalae</taxon>
        <taxon>asterids</taxon>
        <taxon>campanulids</taxon>
        <taxon>Asterales</taxon>
        <taxon>Asteraceae</taxon>
        <taxon>Asteroideae</taxon>
        <taxon>Anthemideae</taxon>
        <taxon>Artemisiinae</taxon>
        <taxon>Artemisia</taxon>
    </lineage>
</organism>
<accession>A0A2U1NA15</accession>
<dbReference type="EMBL" id="PKPP01003260">
    <property type="protein sequence ID" value="PWA70341.1"/>
    <property type="molecule type" value="Genomic_DNA"/>
</dbReference>
<evidence type="ECO:0000313" key="2">
    <source>
        <dbReference type="Proteomes" id="UP000245207"/>
    </source>
</evidence>
<dbReference type="Proteomes" id="UP000245207">
    <property type="component" value="Unassembled WGS sequence"/>
</dbReference>
<comment type="caution">
    <text evidence="1">The sequence shown here is derived from an EMBL/GenBank/DDBJ whole genome shotgun (WGS) entry which is preliminary data.</text>
</comment>
<dbReference type="PANTHER" id="PTHR33148:SF46">
    <property type="entry name" value="EMB|CAB85509.1"/>
    <property type="match status" value="1"/>
</dbReference>
<dbReference type="PANTHER" id="PTHR33148">
    <property type="entry name" value="PLASTID MOVEMENT IMPAIRED PROTEIN-RELATED"/>
    <property type="match status" value="1"/>
</dbReference>
<dbReference type="AlphaFoldDB" id="A0A2U1NA15"/>
<dbReference type="OrthoDB" id="1688863at2759"/>
<evidence type="ECO:0000313" key="1">
    <source>
        <dbReference type="EMBL" id="PWA70341.1"/>
    </source>
</evidence>
<reference evidence="1 2" key="1">
    <citation type="journal article" date="2018" name="Mol. Plant">
        <title>The genome of Artemisia annua provides insight into the evolution of Asteraceae family and artemisinin biosynthesis.</title>
        <authorList>
            <person name="Shen Q."/>
            <person name="Zhang L."/>
            <person name="Liao Z."/>
            <person name="Wang S."/>
            <person name="Yan T."/>
            <person name="Shi P."/>
            <person name="Liu M."/>
            <person name="Fu X."/>
            <person name="Pan Q."/>
            <person name="Wang Y."/>
            <person name="Lv Z."/>
            <person name="Lu X."/>
            <person name="Zhang F."/>
            <person name="Jiang W."/>
            <person name="Ma Y."/>
            <person name="Chen M."/>
            <person name="Hao X."/>
            <person name="Li L."/>
            <person name="Tang Y."/>
            <person name="Lv G."/>
            <person name="Zhou Y."/>
            <person name="Sun X."/>
            <person name="Brodelius P.E."/>
            <person name="Rose J.K.C."/>
            <person name="Tang K."/>
        </authorList>
    </citation>
    <scope>NUCLEOTIDE SEQUENCE [LARGE SCALE GENOMIC DNA]</scope>
    <source>
        <strain evidence="2">cv. Huhao1</strain>
        <tissue evidence="1">Leaf</tissue>
    </source>
</reference>
<sequence>MGNCIIRQNKIMQIGMEVIQDKEPIEVIQDHANRLLVVQLPQPSTKNPEIKRESEGGNGVVRIKLVISKQELEVMLRKGGVSVGDLVTHMKKESSNKTVVIEDEDNRKSGRWKPILDSIPELN</sequence>
<protein>
    <submittedName>
        <fullName evidence="1">Uncharacterized protein</fullName>
    </submittedName>
</protein>
<gene>
    <name evidence="1" type="ORF">CTI12_AA289210</name>
</gene>
<dbReference type="STRING" id="35608.A0A2U1NA15"/>
<proteinExistence type="predicted"/>
<keyword evidence="2" id="KW-1185">Reference proteome</keyword>
<name>A0A2U1NA15_ARTAN</name>